<gene>
    <name evidence="2" type="ORF">Cadr_000002394</name>
</gene>
<evidence type="ECO:0000313" key="2">
    <source>
        <dbReference type="EMBL" id="KAB1282652.1"/>
    </source>
</evidence>
<dbReference type="EMBL" id="JWIN03000002">
    <property type="protein sequence ID" value="KAB1282652.1"/>
    <property type="molecule type" value="Genomic_DNA"/>
</dbReference>
<keyword evidence="3" id="KW-1185">Reference proteome</keyword>
<organism evidence="2 3">
    <name type="scientific">Camelus dromedarius</name>
    <name type="common">Dromedary</name>
    <name type="synonym">Arabian camel</name>
    <dbReference type="NCBI Taxonomy" id="9838"/>
    <lineage>
        <taxon>Eukaryota</taxon>
        <taxon>Metazoa</taxon>
        <taxon>Chordata</taxon>
        <taxon>Craniata</taxon>
        <taxon>Vertebrata</taxon>
        <taxon>Euteleostomi</taxon>
        <taxon>Mammalia</taxon>
        <taxon>Eutheria</taxon>
        <taxon>Laurasiatheria</taxon>
        <taxon>Artiodactyla</taxon>
        <taxon>Tylopoda</taxon>
        <taxon>Camelidae</taxon>
        <taxon>Camelus</taxon>
    </lineage>
</organism>
<dbReference type="Proteomes" id="UP000299084">
    <property type="component" value="Unassembled WGS sequence"/>
</dbReference>
<evidence type="ECO:0000256" key="1">
    <source>
        <dbReference type="SAM" id="MobiDB-lite"/>
    </source>
</evidence>
<protein>
    <submittedName>
        <fullName evidence="2">LINE-1 retrotransposable element ORF2 protein</fullName>
    </submittedName>
</protein>
<feature type="compositionally biased region" description="Basic and acidic residues" evidence="1">
    <location>
        <begin position="185"/>
        <end position="194"/>
    </location>
</feature>
<feature type="compositionally biased region" description="Low complexity" evidence="1">
    <location>
        <begin position="1000"/>
        <end position="1014"/>
    </location>
</feature>
<comment type="caution">
    <text evidence="2">The sequence shown here is derived from an EMBL/GenBank/DDBJ whole genome shotgun (WGS) entry which is preliminary data.</text>
</comment>
<accession>A0A5N4EGU4</accession>
<proteinExistence type="predicted"/>
<name>A0A5N4EGU4_CAMDR</name>
<dbReference type="AlphaFoldDB" id="A0A5N4EGU4"/>
<feature type="region of interest" description="Disordered" evidence="1">
    <location>
        <begin position="575"/>
        <end position="712"/>
    </location>
</feature>
<feature type="region of interest" description="Disordered" evidence="1">
    <location>
        <begin position="132"/>
        <end position="194"/>
    </location>
</feature>
<reference evidence="2 3" key="1">
    <citation type="journal article" date="2019" name="Mol. Ecol. Resour.">
        <title>Improving Illumina assemblies with Hi-C and long reads: an example with the North African dromedary.</title>
        <authorList>
            <person name="Elbers J.P."/>
            <person name="Rogers M.F."/>
            <person name="Perelman P.L."/>
            <person name="Proskuryakova A.A."/>
            <person name="Serdyukova N.A."/>
            <person name="Johnson W.E."/>
            <person name="Horin P."/>
            <person name="Corander J."/>
            <person name="Murphy D."/>
            <person name="Burger P.A."/>
        </authorList>
    </citation>
    <scope>NUCLEOTIDE SEQUENCE [LARGE SCALE GENOMIC DNA]</scope>
    <source>
        <strain evidence="2">Drom800</strain>
        <tissue evidence="2">Blood</tissue>
    </source>
</reference>
<sequence length="1177" mass="125312">MQIKATVRCHLTPGTFLHCWWECSLVQLLWKTVWRFLRKLKIDLPYDPAIPLLGIYPEGTLIQKDTCTPMFTAALFTIAKTWKQTKCPLTDDWIKKMWYVCTMEYYSAIKKTKIMPFAATWMFLENVILSENSPPNDGTPSARGASPEQSPESVPLKQEQDEDAPPVTSLQCRAGGSGQGDQQEGEVKGRRSDRGKENRLCLQATCSCGFQKKTKWEAACLPTSRRTAKLQHQDGAALAESGRVSDPDPGARSPGEEVGRPSCRRGSSVPPPVNPGPRGHVCDATDGAGCEACVAPGLCPPRGGVSGLVPKTSVHTLAKGPRQLQLASLSKPGAHCPGSWFPTGTHISFAGLITALPLSIWCPEAGVLHCWAGTSRAARVAILQGHQSPWPRVQGSSLQPRRYPWWELQDQPRGEGLQQWRGGSVPVPQLPPGKAVPAPSPSRPAPWRTRGGLPPTQDPLPSLETLSERCWPTSLQPNVRLQPRGGGLSAWAQAERKCGLHFQSQLKDKYALGLPGRAPAHSGPHPSACSGGRGPPHFLPAALPDWVRLGQTGPDWAWLACWGLGLPIPSQAPPCPGHLTRPDPPRGTSAAHSLAPQPCRLSAPPPRVLGPPSCPGSPDPPHSSRTLLVGSHMPEFGRVPRNHGDQSLEGGSEPPAHLVTRPLHSCRVSHKHRSPSACPPPAPPAATHRTGRFRGGGRRAPPPRSQGLCRDRERVARASTAWGRWGDGAPPGRSQTPLSMPALLCLNPPPASSNVKARSALDGPSMLAPVTAERQQLPGQRPSLQDPPRPLGCLEDPRVPGGSEGADQVSGSVRVGRLVQSGIPWGGRGRRPSWGQVRVTGNGHLGPEIPQVLLGTTCPVPFSGPHPDLGVLPSMGEGPQLDTNVWEGLIAVWGHSPPGESRAGKRMPLDPTGPGGGLPCTPLVEGGHWGCSLHLIHHPSPTRPLPSLRAMESHAEGAQLRPAAGTGQGGGVSSLSHFPTGDTCRREPGRVWPLHSLGTSPQGSASQGPSFSSSWAMPSPDGRVVQPGWGQFPLEAEDGEKSPPGHRRRVHAQAGHTSPGLVTVSTEKSMCLSPTSLIQGEFRKKTSDDCKSEQRTQGDVQGGWVGRDTGAPCHANMRAQSHVPQRENVVLSEAVTWARPHLSSLESHGVNTPQRSPGAQTRGGGARSGDAAPIPGN</sequence>
<feature type="region of interest" description="Disordered" evidence="1">
    <location>
        <begin position="961"/>
        <end position="1057"/>
    </location>
</feature>
<feature type="compositionally biased region" description="Pro residues" evidence="1">
    <location>
        <begin position="603"/>
        <end position="621"/>
    </location>
</feature>
<feature type="region of interest" description="Disordered" evidence="1">
    <location>
        <begin position="415"/>
        <end position="460"/>
    </location>
</feature>
<feature type="region of interest" description="Disordered" evidence="1">
    <location>
        <begin position="231"/>
        <end position="277"/>
    </location>
</feature>
<feature type="compositionally biased region" description="Polar residues" evidence="1">
    <location>
        <begin position="1144"/>
        <end position="1159"/>
    </location>
</feature>
<evidence type="ECO:0000313" key="3">
    <source>
        <dbReference type="Proteomes" id="UP000299084"/>
    </source>
</evidence>
<feature type="region of interest" description="Disordered" evidence="1">
    <location>
        <begin position="1142"/>
        <end position="1177"/>
    </location>
</feature>